<gene>
    <name evidence="1" type="ORF">LCGC14_0163960</name>
</gene>
<dbReference type="EMBL" id="LAZR01000062">
    <property type="protein sequence ID" value="KKN96752.1"/>
    <property type="molecule type" value="Genomic_DNA"/>
</dbReference>
<organism evidence="1">
    <name type="scientific">marine sediment metagenome</name>
    <dbReference type="NCBI Taxonomy" id="412755"/>
    <lineage>
        <taxon>unclassified sequences</taxon>
        <taxon>metagenomes</taxon>
        <taxon>ecological metagenomes</taxon>
    </lineage>
</organism>
<sequence length="105" mass="11677">MAKCEFLDCGTIGIYTDPRLDSKRYCLHHRGVMVRRLKDSRGQKQVEALYVAANAFKFIIARGCSCPHVITDEDVTEPRHGFLCHVLAAQDALDAIKEKVGDGDA</sequence>
<comment type="caution">
    <text evidence="1">The sequence shown here is derived from an EMBL/GenBank/DDBJ whole genome shotgun (WGS) entry which is preliminary data.</text>
</comment>
<name>A0A0F9VAE7_9ZZZZ</name>
<reference evidence="1" key="1">
    <citation type="journal article" date="2015" name="Nature">
        <title>Complex archaea that bridge the gap between prokaryotes and eukaryotes.</title>
        <authorList>
            <person name="Spang A."/>
            <person name="Saw J.H."/>
            <person name="Jorgensen S.L."/>
            <person name="Zaremba-Niedzwiedzka K."/>
            <person name="Martijn J."/>
            <person name="Lind A.E."/>
            <person name="van Eijk R."/>
            <person name="Schleper C."/>
            <person name="Guy L."/>
            <person name="Ettema T.J."/>
        </authorList>
    </citation>
    <scope>NUCLEOTIDE SEQUENCE</scope>
</reference>
<dbReference type="AlphaFoldDB" id="A0A0F9VAE7"/>
<proteinExistence type="predicted"/>
<protein>
    <submittedName>
        <fullName evidence="1">Uncharacterized protein</fullName>
    </submittedName>
</protein>
<evidence type="ECO:0000313" key="1">
    <source>
        <dbReference type="EMBL" id="KKN96752.1"/>
    </source>
</evidence>
<accession>A0A0F9VAE7</accession>